<protein>
    <submittedName>
        <fullName evidence="2">Uncharacterized protein</fullName>
    </submittedName>
</protein>
<comment type="caution">
    <text evidence="2">The sequence shown here is derived from an EMBL/GenBank/DDBJ whole genome shotgun (WGS) entry which is preliminary data.</text>
</comment>
<sequence length="52" mass="5380">MQAVSSESVSSLAASQTELRNGGRLNGGRGLMAGVVGGNESMKEREDQKIEG</sequence>
<organism evidence="2 3">
    <name type="scientific">Portunus trituberculatus</name>
    <name type="common">Swimming crab</name>
    <name type="synonym">Neptunus trituberculatus</name>
    <dbReference type="NCBI Taxonomy" id="210409"/>
    <lineage>
        <taxon>Eukaryota</taxon>
        <taxon>Metazoa</taxon>
        <taxon>Ecdysozoa</taxon>
        <taxon>Arthropoda</taxon>
        <taxon>Crustacea</taxon>
        <taxon>Multicrustacea</taxon>
        <taxon>Malacostraca</taxon>
        <taxon>Eumalacostraca</taxon>
        <taxon>Eucarida</taxon>
        <taxon>Decapoda</taxon>
        <taxon>Pleocyemata</taxon>
        <taxon>Brachyura</taxon>
        <taxon>Eubrachyura</taxon>
        <taxon>Portunoidea</taxon>
        <taxon>Portunidae</taxon>
        <taxon>Portuninae</taxon>
        <taxon>Portunus</taxon>
    </lineage>
</organism>
<feature type="compositionally biased region" description="Low complexity" evidence="1">
    <location>
        <begin position="1"/>
        <end position="23"/>
    </location>
</feature>
<feature type="region of interest" description="Disordered" evidence="1">
    <location>
        <begin position="1"/>
        <end position="52"/>
    </location>
</feature>
<feature type="compositionally biased region" description="Gly residues" evidence="1">
    <location>
        <begin position="24"/>
        <end position="37"/>
    </location>
</feature>
<dbReference type="AlphaFoldDB" id="A0A5B7J0I0"/>
<evidence type="ECO:0000313" key="3">
    <source>
        <dbReference type="Proteomes" id="UP000324222"/>
    </source>
</evidence>
<feature type="compositionally biased region" description="Basic and acidic residues" evidence="1">
    <location>
        <begin position="41"/>
        <end position="52"/>
    </location>
</feature>
<evidence type="ECO:0000256" key="1">
    <source>
        <dbReference type="SAM" id="MobiDB-lite"/>
    </source>
</evidence>
<name>A0A5B7J0I0_PORTR</name>
<reference evidence="2 3" key="1">
    <citation type="submission" date="2019-05" db="EMBL/GenBank/DDBJ databases">
        <title>Another draft genome of Portunus trituberculatus and its Hox gene families provides insights of decapod evolution.</title>
        <authorList>
            <person name="Jeong J.-H."/>
            <person name="Song I."/>
            <person name="Kim S."/>
            <person name="Choi T."/>
            <person name="Kim D."/>
            <person name="Ryu S."/>
            <person name="Kim W."/>
        </authorList>
    </citation>
    <scope>NUCLEOTIDE SEQUENCE [LARGE SCALE GENOMIC DNA]</scope>
    <source>
        <tissue evidence="2">Muscle</tissue>
    </source>
</reference>
<dbReference type="EMBL" id="VSRR010083876">
    <property type="protein sequence ID" value="MPC90290.1"/>
    <property type="molecule type" value="Genomic_DNA"/>
</dbReference>
<gene>
    <name evidence="2" type="ORF">E2C01_085267</name>
</gene>
<dbReference type="Proteomes" id="UP000324222">
    <property type="component" value="Unassembled WGS sequence"/>
</dbReference>
<proteinExistence type="predicted"/>
<accession>A0A5B7J0I0</accession>
<evidence type="ECO:0000313" key="2">
    <source>
        <dbReference type="EMBL" id="MPC90290.1"/>
    </source>
</evidence>
<keyword evidence="3" id="KW-1185">Reference proteome</keyword>